<proteinExistence type="predicted"/>
<feature type="compositionally biased region" description="Polar residues" evidence="1">
    <location>
        <begin position="36"/>
        <end position="47"/>
    </location>
</feature>
<reference evidence="2 3" key="2">
    <citation type="submission" date="2018-11" db="EMBL/GenBank/DDBJ databases">
        <authorList>
            <consortium name="Pathogen Informatics"/>
        </authorList>
    </citation>
    <scope>NUCLEOTIDE SEQUENCE [LARGE SCALE GENOMIC DNA]</scope>
</reference>
<dbReference type="WBParaSite" id="NBR_0001955501-mRNA-1">
    <property type="protein sequence ID" value="NBR_0001955501-mRNA-1"/>
    <property type="gene ID" value="NBR_0001955501"/>
</dbReference>
<evidence type="ECO:0000313" key="3">
    <source>
        <dbReference type="Proteomes" id="UP000271162"/>
    </source>
</evidence>
<evidence type="ECO:0000256" key="1">
    <source>
        <dbReference type="SAM" id="MobiDB-lite"/>
    </source>
</evidence>
<dbReference type="EMBL" id="UYSL01024280">
    <property type="protein sequence ID" value="VDL83289.1"/>
    <property type="molecule type" value="Genomic_DNA"/>
</dbReference>
<organism evidence="4">
    <name type="scientific">Nippostrongylus brasiliensis</name>
    <name type="common">Rat hookworm</name>
    <dbReference type="NCBI Taxonomy" id="27835"/>
    <lineage>
        <taxon>Eukaryota</taxon>
        <taxon>Metazoa</taxon>
        <taxon>Ecdysozoa</taxon>
        <taxon>Nematoda</taxon>
        <taxon>Chromadorea</taxon>
        <taxon>Rhabditida</taxon>
        <taxon>Rhabditina</taxon>
        <taxon>Rhabditomorpha</taxon>
        <taxon>Strongyloidea</taxon>
        <taxon>Heligmosomidae</taxon>
        <taxon>Nippostrongylus</taxon>
    </lineage>
</organism>
<evidence type="ECO:0000313" key="4">
    <source>
        <dbReference type="WBParaSite" id="NBR_0001955501-mRNA-1"/>
    </source>
</evidence>
<accession>A0A0N4YQN3</accession>
<name>A0A0N4YQN3_NIPBR</name>
<dbReference type="Proteomes" id="UP000271162">
    <property type="component" value="Unassembled WGS sequence"/>
</dbReference>
<gene>
    <name evidence="2" type="ORF">NBR_LOCUS19555</name>
</gene>
<keyword evidence="3" id="KW-1185">Reference proteome</keyword>
<dbReference type="AlphaFoldDB" id="A0A0N4YQN3"/>
<evidence type="ECO:0000313" key="2">
    <source>
        <dbReference type="EMBL" id="VDL83289.1"/>
    </source>
</evidence>
<sequence length="70" mass="7713">MSALSKPLENGTSVQALSVVFESTPSAGARHRRPQSRSLTGDDNCTMTRRDIRPLRTRMLVKVARIDDAS</sequence>
<reference evidence="4" key="1">
    <citation type="submission" date="2017-02" db="UniProtKB">
        <authorList>
            <consortium name="WormBaseParasite"/>
        </authorList>
    </citation>
    <scope>IDENTIFICATION</scope>
</reference>
<protein>
    <submittedName>
        <fullName evidence="2 4">Uncharacterized protein</fullName>
    </submittedName>
</protein>
<feature type="region of interest" description="Disordered" evidence="1">
    <location>
        <begin position="24"/>
        <end position="49"/>
    </location>
</feature>